<dbReference type="EMBL" id="CP029803">
    <property type="protein sequence ID" value="AWT59657.1"/>
    <property type="molecule type" value="Genomic_DNA"/>
</dbReference>
<evidence type="ECO:0000313" key="1">
    <source>
        <dbReference type="EMBL" id="AWT59657.1"/>
    </source>
</evidence>
<dbReference type="Proteomes" id="UP000247465">
    <property type="component" value="Chromosome"/>
</dbReference>
<dbReference type="KEGG" id="mtar:DF168_00850"/>
<accession>A0A2Z4AHV5</accession>
<evidence type="ECO:0000313" key="2">
    <source>
        <dbReference type="Proteomes" id="UP000247465"/>
    </source>
</evidence>
<name>A0A2Z4AHV5_9BACT</name>
<proteinExistence type="predicted"/>
<dbReference type="AlphaFoldDB" id="A0A2Z4AHV5"/>
<gene>
    <name evidence="1" type="ORF">DF168_00850</name>
</gene>
<organism evidence="1 2">
    <name type="scientific">Candidatus Moanibacter tarae</name>
    <dbReference type="NCBI Taxonomy" id="2200854"/>
    <lineage>
        <taxon>Bacteria</taxon>
        <taxon>Pseudomonadati</taxon>
        <taxon>Verrucomicrobiota</taxon>
        <taxon>Opitutia</taxon>
        <taxon>Puniceicoccales</taxon>
        <taxon>Puniceicoccales incertae sedis</taxon>
        <taxon>Candidatus Moanibacter</taxon>
    </lineage>
</organism>
<protein>
    <submittedName>
        <fullName evidence="1">Uncharacterized protein</fullName>
    </submittedName>
</protein>
<reference evidence="1 2" key="1">
    <citation type="submission" date="2018-06" db="EMBL/GenBank/DDBJ databases">
        <title>Draft Genome Sequence of a Novel Marine Bacterium Related to the Verrucomicrobia.</title>
        <authorList>
            <person name="Vosseberg J."/>
            <person name="Martijn J."/>
            <person name="Ettema T.J.G."/>
        </authorList>
    </citation>
    <scope>NUCLEOTIDE SEQUENCE [LARGE SCALE GENOMIC DNA]</scope>
    <source>
        <strain evidence="1">TARA_B100001123</strain>
    </source>
</reference>
<sequence length="53" mass="6307">MEIYFFGSVCDNFCYRKDWIKYFLVFKKLSWQLTFVGKLSNSGRLIINMEAVG</sequence>